<protein>
    <submittedName>
        <fullName evidence="1">Uncharacterized protein</fullName>
    </submittedName>
</protein>
<organism evidence="1 2">
    <name type="scientific">Vibrio panuliri</name>
    <dbReference type="NCBI Taxonomy" id="1381081"/>
    <lineage>
        <taxon>Bacteria</taxon>
        <taxon>Pseudomonadati</taxon>
        <taxon>Pseudomonadota</taxon>
        <taxon>Gammaproteobacteria</taxon>
        <taxon>Vibrionales</taxon>
        <taxon>Vibrionaceae</taxon>
        <taxon>Vibrio</taxon>
    </lineage>
</organism>
<gene>
    <name evidence="1" type="ORF">BIY20_01080</name>
</gene>
<reference evidence="1 2" key="1">
    <citation type="submission" date="2016-09" db="EMBL/GenBank/DDBJ databases">
        <title>Genomic Taxonomy of the Vibrionaceae.</title>
        <authorList>
            <person name="Gonzalez-Castillo A."/>
            <person name="Gomez-Gil B."/>
            <person name="Enciso-Ibarra K."/>
        </authorList>
    </citation>
    <scope>NUCLEOTIDE SEQUENCE [LARGE SCALE GENOMIC DNA]</scope>
    <source>
        <strain evidence="1 2">CAIM 1902</strain>
    </source>
</reference>
<dbReference type="EMBL" id="MJMH01000173">
    <property type="protein sequence ID" value="OLQ91432.1"/>
    <property type="molecule type" value="Genomic_DNA"/>
</dbReference>
<dbReference type="Proteomes" id="UP000186039">
    <property type="component" value="Unassembled WGS sequence"/>
</dbReference>
<evidence type="ECO:0000313" key="1">
    <source>
        <dbReference type="EMBL" id="OLQ91432.1"/>
    </source>
</evidence>
<keyword evidence="2" id="KW-1185">Reference proteome</keyword>
<evidence type="ECO:0000313" key="2">
    <source>
        <dbReference type="Proteomes" id="UP000186039"/>
    </source>
</evidence>
<name>A0ABX3FJ49_9VIBR</name>
<proteinExistence type="predicted"/>
<comment type="caution">
    <text evidence="1">The sequence shown here is derived from an EMBL/GenBank/DDBJ whole genome shotgun (WGS) entry which is preliminary data.</text>
</comment>
<sequence length="111" mass="12980">MIQIDKNGRIKSINIKIDDDELTTLDIEPTKEILAQPFCYQWNGSEFIKLDIEPINDEQQNRELKAHRYLKETDFYVVRKIETGVAIPKEVMNNRNRAREVLIASLPSSDF</sequence>
<accession>A0ABX3FJ49</accession>
<dbReference type="RefSeq" id="WP_075715161.1">
    <property type="nucleotide sequence ID" value="NZ_AP019655.1"/>
</dbReference>